<reference evidence="3 4" key="1">
    <citation type="submission" date="2017-11" db="EMBL/GenBank/DDBJ databases">
        <title>Genomic Encyclopedia of Archaeal and Bacterial Type Strains, Phase II (KMG-II): From Individual Species to Whole Genera.</title>
        <authorList>
            <person name="Goeker M."/>
        </authorList>
    </citation>
    <scope>NUCLEOTIDE SEQUENCE [LARGE SCALE GENOMIC DNA]</scope>
    <source>
        <strain evidence="3 4">DSM 16400</strain>
    </source>
</reference>
<evidence type="ECO:0000313" key="3">
    <source>
        <dbReference type="EMBL" id="PJJ81508.1"/>
    </source>
</evidence>
<accession>A0A2M9D788</accession>
<feature type="transmembrane region" description="Helical" evidence="2">
    <location>
        <begin position="239"/>
        <end position="258"/>
    </location>
</feature>
<feature type="transmembrane region" description="Helical" evidence="2">
    <location>
        <begin position="126"/>
        <end position="155"/>
    </location>
</feature>
<dbReference type="Proteomes" id="UP000231742">
    <property type="component" value="Unassembled WGS sequence"/>
</dbReference>
<keyword evidence="2" id="KW-0812">Transmembrane</keyword>
<evidence type="ECO:0000256" key="1">
    <source>
        <dbReference type="SAM" id="MobiDB-lite"/>
    </source>
</evidence>
<dbReference type="OrthoDB" id="5109074at2"/>
<dbReference type="AlphaFoldDB" id="A0A2M9D788"/>
<feature type="transmembrane region" description="Helical" evidence="2">
    <location>
        <begin position="167"/>
        <end position="186"/>
    </location>
</feature>
<feature type="region of interest" description="Disordered" evidence="1">
    <location>
        <begin position="1"/>
        <end position="20"/>
    </location>
</feature>
<dbReference type="EMBL" id="PGFH01000001">
    <property type="protein sequence ID" value="PJJ81508.1"/>
    <property type="molecule type" value="Genomic_DNA"/>
</dbReference>
<evidence type="ECO:0000256" key="2">
    <source>
        <dbReference type="SAM" id="Phobius"/>
    </source>
</evidence>
<organism evidence="3 4">
    <name type="scientific">Salinibacterium amurskyense</name>
    <dbReference type="NCBI Taxonomy" id="205941"/>
    <lineage>
        <taxon>Bacteria</taxon>
        <taxon>Bacillati</taxon>
        <taxon>Actinomycetota</taxon>
        <taxon>Actinomycetes</taxon>
        <taxon>Micrococcales</taxon>
        <taxon>Microbacteriaceae</taxon>
        <taxon>Salinibacterium</taxon>
    </lineage>
</organism>
<evidence type="ECO:0000313" key="4">
    <source>
        <dbReference type="Proteomes" id="UP000231742"/>
    </source>
</evidence>
<keyword evidence="2" id="KW-1133">Transmembrane helix</keyword>
<sequence length="287" mass="29610">MTDPSVERGFSPKNDDNIEDAVVVDETVAAADESPAATPLVEPIAEPATPADTAVYDDSTLEAEVEPMAEPAVAAEPEIVAEPEPEVVADPEPAVTSAAAGAASAEPRVVYVTAPTPPKVAGNRGFGVFIALASTLVFALVFALAVAIISAAATGRVALAFVQAPSFYVPVAFFALGAIVIALIVNRAGWAAHVFSSIIVGLVVYFGTIGALLLINGVIQNTPEQAQAMFAAALVDPLIIAAGLIGREVSLWTGALVAKRGRKVTQRNSESRAKWEAELAEKTAAQR</sequence>
<name>A0A2M9D788_9MICO</name>
<dbReference type="RefSeq" id="WP_100388181.1">
    <property type="nucleotide sequence ID" value="NZ_BMZU01000001.1"/>
</dbReference>
<keyword evidence="4" id="KW-1185">Reference proteome</keyword>
<feature type="transmembrane region" description="Helical" evidence="2">
    <location>
        <begin position="198"/>
        <end position="219"/>
    </location>
</feature>
<gene>
    <name evidence="3" type="ORF">CLV85_0685</name>
</gene>
<keyword evidence="2" id="KW-0472">Membrane</keyword>
<proteinExistence type="predicted"/>
<comment type="caution">
    <text evidence="3">The sequence shown here is derived from an EMBL/GenBank/DDBJ whole genome shotgun (WGS) entry which is preliminary data.</text>
</comment>
<protein>
    <submittedName>
        <fullName evidence="3">Uncharacterized protein</fullName>
    </submittedName>
</protein>